<evidence type="ECO:0000313" key="2">
    <source>
        <dbReference type="EMBL" id="KAJ3665220.1"/>
    </source>
</evidence>
<dbReference type="SUPFAM" id="SSF56672">
    <property type="entry name" value="DNA/RNA polymerases"/>
    <property type="match status" value="1"/>
</dbReference>
<organism evidence="2 3">
    <name type="scientific">Zophobas morio</name>
    <dbReference type="NCBI Taxonomy" id="2755281"/>
    <lineage>
        <taxon>Eukaryota</taxon>
        <taxon>Metazoa</taxon>
        <taxon>Ecdysozoa</taxon>
        <taxon>Arthropoda</taxon>
        <taxon>Hexapoda</taxon>
        <taxon>Insecta</taxon>
        <taxon>Pterygota</taxon>
        <taxon>Neoptera</taxon>
        <taxon>Endopterygota</taxon>
        <taxon>Coleoptera</taxon>
        <taxon>Polyphaga</taxon>
        <taxon>Cucujiformia</taxon>
        <taxon>Tenebrionidae</taxon>
        <taxon>Zophobas</taxon>
    </lineage>
</organism>
<reference evidence="2" key="1">
    <citation type="journal article" date="2023" name="G3 (Bethesda)">
        <title>Whole genome assemblies of Zophobas morio and Tenebrio molitor.</title>
        <authorList>
            <person name="Kaur S."/>
            <person name="Stinson S.A."/>
            <person name="diCenzo G.C."/>
        </authorList>
    </citation>
    <scope>NUCLEOTIDE SEQUENCE</scope>
    <source>
        <strain evidence="2">QUZm001</strain>
    </source>
</reference>
<evidence type="ECO:0000256" key="1">
    <source>
        <dbReference type="SAM" id="MobiDB-lite"/>
    </source>
</evidence>
<dbReference type="Proteomes" id="UP001168821">
    <property type="component" value="Unassembled WGS sequence"/>
</dbReference>
<dbReference type="PANTHER" id="PTHR37984">
    <property type="entry name" value="PROTEIN CBG26694"/>
    <property type="match status" value="1"/>
</dbReference>
<gene>
    <name evidence="2" type="ORF">Zmor_000726</name>
</gene>
<accession>A0AA38IXV2</accession>
<protein>
    <submittedName>
        <fullName evidence="2">Uncharacterized protein</fullName>
    </submittedName>
</protein>
<evidence type="ECO:0000313" key="3">
    <source>
        <dbReference type="Proteomes" id="UP001168821"/>
    </source>
</evidence>
<dbReference type="PANTHER" id="PTHR37984:SF5">
    <property type="entry name" value="PROTEIN NYNRIN-LIKE"/>
    <property type="match status" value="1"/>
</dbReference>
<sequence>MGPLPRRAPATVHNISAPASQRRHRLHREPTRAKFDDLVDDFADAFEAHGPPTPYAEHRIDTGDHAPIAVPPYQLNATKKQLLKEEVEKMIQAQVIEECDSPWAAPIVLIPKKDGSMHQKSTIGS</sequence>
<proteinExistence type="predicted"/>
<dbReference type="Gene3D" id="3.10.10.10">
    <property type="entry name" value="HIV Type 1 Reverse Transcriptase, subunit A, domain 1"/>
    <property type="match status" value="1"/>
</dbReference>
<dbReference type="InterPro" id="IPR050951">
    <property type="entry name" value="Retrovirus_Pol_polyprotein"/>
</dbReference>
<dbReference type="GO" id="GO:0071897">
    <property type="term" value="P:DNA biosynthetic process"/>
    <property type="evidence" value="ECO:0007669"/>
    <property type="project" value="UniProtKB-ARBA"/>
</dbReference>
<dbReference type="EMBL" id="JALNTZ010000001">
    <property type="protein sequence ID" value="KAJ3665220.1"/>
    <property type="molecule type" value="Genomic_DNA"/>
</dbReference>
<dbReference type="AlphaFoldDB" id="A0AA38IXV2"/>
<name>A0AA38IXV2_9CUCU</name>
<feature type="region of interest" description="Disordered" evidence="1">
    <location>
        <begin position="1"/>
        <end position="28"/>
    </location>
</feature>
<comment type="caution">
    <text evidence="2">The sequence shown here is derived from an EMBL/GenBank/DDBJ whole genome shotgun (WGS) entry which is preliminary data.</text>
</comment>
<dbReference type="InterPro" id="IPR043502">
    <property type="entry name" value="DNA/RNA_pol_sf"/>
</dbReference>
<keyword evidence="3" id="KW-1185">Reference proteome</keyword>